<dbReference type="EMBL" id="BMIF01000007">
    <property type="protein sequence ID" value="GGA69500.1"/>
    <property type="molecule type" value="Genomic_DNA"/>
</dbReference>
<keyword evidence="6" id="KW-1185">Reference proteome</keyword>
<dbReference type="CDD" id="cd03794">
    <property type="entry name" value="GT4_WbuB-like"/>
    <property type="match status" value="1"/>
</dbReference>
<keyword evidence="2" id="KW-0808">Transferase</keyword>
<evidence type="ECO:0000313" key="6">
    <source>
        <dbReference type="Proteomes" id="UP000636264"/>
    </source>
</evidence>
<dbReference type="Gene3D" id="3.40.50.2000">
    <property type="entry name" value="Glycogen Phosphorylase B"/>
    <property type="match status" value="2"/>
</dbReference>
<dbReference type="Pfam" id="PF13579">
    <property type="entry name" value="Glyco_trans_4_4"/>
    <property type="match status" value="1"/>
</dbReference>
<reference evidence="5" key="2">
    <citation type="submission" date="2020-09" db="EMBL/GenBank/DDBJ databases">
        <authorList>
            <person name="Sun Q."/>
            <person name="Zhou Y."/>
        </authorList>
    </citation>
    <scope>NUCLEOTIDE SEQUENCE</scope>
    <source>
        <strain evidence="5">CGMCC 1.15320</strain>
    </source>
</reference>
<dbReference type="PANTHER" id="PTHR12526:SF629">
    <property type="entry name" value="TEICHURONIC ACID BIOSYNTHESIS GLYCOSYLTRANSFERASE TUAH-RELATED"/>
    <property type="match status" value="1"/>
</dbReference>
<proteinExistence type="predicted"/>
<dbReference type="PANTHER" id="PTHR12526">
    <property type="entry name" value="GLYCOSYLTRANSFERASE"/>
    <property type="match status" value="1"/>
</dbReference>
<feature type="domain" description="Glycosyltransferase subfamily 4-like N-terminal" evidence="4">
    <location>
        <begin position="24"/>
        <end position="170"/>
    </location>
</feature>
<sequence length="371" mass="41009">MSRDTVKICHLTSVHERYDIRIFLKQCRSLAKAGHDVTLVVADGRGAEIREGVRIVDAGKRATSRPLRMTLTARKVLAAARSTGSTIFHLHDPELIPVGLQLKRDGARVIFDSHEDYITDILTKPYLKFGTARLVSVLYDRFERSALAAFDGVVSAYDAIANSYHERGINSQVINNYPIEEEISLVPRPSVRPGLVCYTGAITTIRGVPNLIDAMAHCRTPVKLLLVGPFTEKRAEESCKSSKGWERVEAFGLLNRQAMREQMDRCLAGLVTFLPVANHVAAQPNKLFEYMAAGLAVIGADFPLWKEIIEGEGCGICVDPTDPEATAAAIDRLNAEPELARMMGEAGRQAVLKRYNWNAEAEKLQAFYATL</sequence>
<name>A0A916RTF2_9HYPH</name>
<feature type="domain" description="Glycosyl transferase family 1" evidence="3">
    <location>
        <begin position="193"/>
        <end position="349"/>
    </location>
</feature>
<dbReference type="InterPro" id="IPR001296">
    <property type="entry name" value="Glyco_trans_1"/>
</dbReference>
<dbReference type="GO" id="GO:0016757">
    <property type="term" value="F:glycosyltransferase activity"/>
    <property type="evidence" value="ECO:0007669"/>
    <property type="project" value="UniProtKB-KW"/>
</dbReference>
<evidence type="ECO:0000256" key="1">
    <source>
        <dbReference type="ARBA" id="ARBA00022676"/>
    </source>
</evidence>
<evidence type="ECO:0000259" key="3">
    <source>
        <dbReference type="Pfam" id="PF00534"/>
    </source>
</evidence>
<dbReference type="Proteomes" id="UP000636264">
    <property type="component" value="Unassembled WGS sequence"/>
</dbReference>
<dbReference type="InterPro" id="IPR028098">
    <property type="entry name" value="Glyco_trans_4-like_N"/>
</dbReference>
<evidence type="ECO:0000313" key="5">
    <source>
        <dbReference type="EMBL" id="GGA69500.1"/>
    </source>
</evidence>
<dbReference type="AlphaFoldDB" id="A0A916RTF2"/>
<dbReference type="SUPFAM" id="SSF53756">
    <property type="entry name" value="UDP-Glycosyltransferase/glycogen phosphorylase"/>
    <property type="match status" value="1"/>
</dbReference>
<gene>
    <name evidence="5" type="primary">wbpH</name>
    <name evidence="5" type="ORF">GCM10011385_24130</name>
</gene>
<keyword evidence="1" id="KW-0328">Glycosyltransferase</keyword>
<reference evidence="5" key="1">
    <citation type="journal article" date="2014" name="Int. J. Syst. Evol. Microbiol.">
        <title>Complete genome sequence of Corynebacterium casei LMG S-19264T (=DSM 44701T), isolated from a smear-ripened cheese.</title>
        <authorList>
            <consortium name="US DOE Joint Genome Institute (JGI-PGF)"/>
            <person name="Walter F."/>
            <person name="Albersmeier A."/>
            <person name="Kalinowski J."/>
            <person name="Ruckert C."/>
        </authorList>
    </citation>
    <scope>NUCLEOTIDE SEQUENCE</scope>
    <source>
        <strain evidence="5">CGMCC 1.15320</strain>
    </source>
</reference>
<accession>A0A916RTF2</accession>
<comment type="caution">
    <text evidence="5">The sequence shown here is derived from an EMBL/GenBank/DDBJ whole genome shotgun (WGS) entry which is preliminary data.</text>
</comment>
<dbReference type="Pfam" id="PF00534">
    <property type="entry name" value="Glycos_transf_1"/>
    <property type="match status" value="1"/>
</dbReference>
<evidence type="ECO:0000259" key="4">
    <source>
        <dbReference type="Pfam" id="PF13579"/>
    </source>
</evidence>
<organism evidence="5 6">
    <name type="scientific">Nitratireductor aestuarii</name>
    <dbReference type="NCBI Taxonomy" id="1735103"/>
    <lineage>
        <taxon>Bacteria</taxon>
        <taxon>Pseudomonadati</taxon>
        <taxon>Pseudomonadota</taxon>
        <taxon>Alphaproteobacteria</taxon>
        <taxon>Hyphomicrobiales</taxon>
        <taxon>Phyllobacteriaceae</taxon>
        <taxon>Nitratireductor</taxon>
    </lineage>
</organism>
<protein>
    <submittedName>
        <fullName evidence="5">Glycosyltransferase WbpH</fullName>
    </submittedName>
</protein>
<evidence type="ECO:0000256" key="2">
    <source>
        <dbReference type="ARBA" id="ARBA00022679"/>
    </source>
</evidence>